<gene>
    <name evidence="3" type="ORF">UFOPK2958_01045</name>
</gene>
<dbReference type="InterPro" id="IPR023210">
    <property type="entry name" value="NADP_OxRdtase_dom"/>
</dbReference>
<dbReference type="PRINTS" id="PR00069">
    <property type="entry name" value="ALDKETRDTASE"/>
</dbReference>
<dbReference type="SUPFAM" id="SSF51430">
    <property type="entry name" value="NAD(P)-linked oxidoreductase"/>
    <property type="match status" value="1"/>
</dbReference>
<dbReference type="Pfam" id="PF00248">
    <property type="entry name" value="Aldo_ket_red"/>
    <property type="match status" value="1"/>
</dbReference>
<dbReference type="EMBL" id="CAFAAB010000124">
    <property type="protein sequence ID" value="CAB4789302.1"/>
    <property type="molecule type" value="Genomic_DNA"/>
</dbReference>
<dbReference type="PANTHER" id="PTHR43364">
    <property type="entry name" value="NADH-SPECIFIC METHYLGLYOXAL REDUCTASE-RELATED"/>
    <property type="match status" value="1"/>
</dbReference>
<evidence type="ECO:0000313" key="3">
    <source>
        <dbReference type="EMBL" id="CAB4789302.1"/>
    </source>
</evidence>
<reference evidence="3" key="1">
    <citation type="submission" date="2020-05" db="EMBL/GenBank/DDBJ databases">
        <authorList>
            <person name="Chiriac C."/>
            <person name="Salcher M."/>
            <person name="Ghai R."/>
            <person name="Kavagutti S V."/>
        </authorList>
    </citation>
    <scope>NUCLEOTIDE SEQUENCE</scope>
</reference>
<dbReference type="Gene3D" id="3.20.20.100">
    <property type="entry name" value="NADP-dependent oxidoreductase domain"/>
    <property type="match status" value="1"/>
</dbReference>
<accession>A0A6J6WWQ9</accession>
<dbReference type="InterPro" id="IPR036812">
    <property type="entry name" value="NAD(P)_OxRdtase_dom_sf"/>
</dbReference>
<proteinExistence type="predicted"/>
<dbReference type="InterPro" id="IPR020471">
    <property type="entry name" value="AKR"/>
</dbReference>
<dbReference type="AlphaFoldDB" id="A0A6J6WWQ9"/>
<evidence type="ECO:0000256" key="1">
    <source>
        <dbReference type="ARBA" id="ARBA00023002"/>
    </source>
</evidence>
<feature type="domain" description="NADP-dependent oxidoreductase" evidence="2">
    <location>
        <begin position="14"/>
        <end position="307"/>
    </location>
</feature>
<keyword evidence="1" id="KW-0560">Oxidoreductase</keyword>
<dbReference type="GO" id="GO:0005829">
    <property type="term" value="C:cytosol"/>
    <property type="evidence" value="ECO:0007669"/>
    <property type="project" value="TreeGrafter"/>
</dbReference>
<dbReference type="InterPro" id="IPR050523">
    <property type="entry name" value="AKR_Detox_Biosynth"/>
</dbReference>
<sequence>MEERSIGSLRVSSVGLGCNNFGIRLDQTGTDNVVHAALDHGITFFDTSNTYGETQSEVFLGRALGARRASISIASKFGMGLDERFPDIKWSAHPDYVASACEESLRRLGTDHIDLYQLHFPDAATPLEDTIAALQSLVAAGKIREFGCSNFDAASLRSAHVAALGQQPFRSVQNQYSLLARDPEDGVLAACDELGLGLLPYYPLANGMLTDKFVPGAPPAEGTRLAKLPENRRGHWLGEEMVDRASAVHTFARSINTPVLTLAFSWLLSHPQVSSVIAGASNAEQISANVAAVRALSPEVIAELNRLTA</sequence>
<organism evidence="3">
    <name type="scientific">freshwater metagenome</name>
    <dbReference type="NCBI Taxonomy" id="449393"/>
    <lineage>
        <taxon>unclassified sequences</taxon>
        <taxon>metagenomes</taxon>
        <taxon>ecological metagenomes</taxon>
    </lineage>
</organism>
<name>A0A6J6WWQ9_9ZZZZ</name>
<evidence type="ECO:0000259" key="2">
    <source>
        <dbReference type="Pfam" id="PF00248"/>
    </source>
</evidence>
<protein>
    <submittedName>
        <fullName evidence="3">Unannotated protein</fullName>
    </submittedName>
</protein>
<dbReference type="PANTHER" id="PTHR43364:SF4">
    <property type="entry name" value="NAD(P)-LINKED OXIDOREDUCTASE SUPERFAMILY PROTEIN"/>
    <property type="match status" value="1"/>
</dbReference>
<dbReference type="GO" id="GO:0016491">
    <property type="term" value="F:oxidoreductase activity"/>
    <property type="evidence" value="ECO:0007669"/>
    <property type="project" value="UniProtKB-KW"/>
</dbReference>